<protein>
    <submittedName>
        <fullName evidence="2">Uncharacterized protein</fullName>
    </submittedName>
</protein>
<feature type="region of interest" description="Disordered" evidence="1">
    <location>
        <begin position="73"/>
        <end position="95"/>
    </location>
</feature>
<feature type="compositionally biased region" description="Low complexity" evidence="1">
    <location>
        <begin position="81"/>
        <end position="95"/>
    </location>
</feature>
<reference evidence="2" key="1">
    <citation type="submission" date="2023-06" db="EMBL/GenBank/DDBJ databases">
        <title>MT1 and MT2 Draft Genomes of Novel Species.</title>
        <authorList>
            <person name="Venkateswaran K."/>
        </authorList>
    </citation>
    <scope>NUCLEOTIDE SEQUENCE</scope>
    <source>
        <strain evidence="2">F6_8S_P_1B</strain>
    </source>
</reference>
<dbReference type="EMBL" id="JAROCF010000001">
    <property type="protein sequence ID" value="MDN4615894.1"/>
    <property type="molecule type" value="Genomic_DNA"/>
</dbReference>
<organism evidence="2 3">
    <name type="scientific">Leifsonia williamsii</name>
    <dbReference type="NCBI Taxonomy" id="3035919"/>
    <lineage>
        <taxon>Bacteria</taxon>
        <taxon>Bacillati</taxon>
        <taxon>Actinomycetota</taxon>
        <taxon>Actinomycetes</taxon>
        <taxon>Micrococcales</taxon>
        <taxon>Microbacteriaceae</taxon>
        <taxon>Leifsonia</taxon>
    </lineage>
</organism>
<evidence type="ECO:0000313" key="3">
    <source>
        <dbReference type="Proteomes" id="UP001174208"/>
    </source>
</evidence>
<dbReference type="RefSeq" id="WP_301212080.1">
    <property type="nucleotide sequence ID" value="NZ_JAROCF010000001.1"/>
</dbReference>
<proteinExistence type="predicted"/>
<dbReference type="Proteomes" id="UP001174208">
    <property type="component" value="Unassembled WGS sequence"/>
</dbReference>
<evidence type="ECO:0000256" key="1">
    <source>
        <dbReference type="SAM" id="MobiDB-lite"/>
    </source>
</evidence>
<name>A0ABT8KEP8_9MICO</name>
<sequence>MMFSEDYVQSMVTARQAAALVQDVELIRVVHERFAAVPARHWWQRIGDGRARGRRAGGAAAAVPEGVAVPAAVEQGDQGAREGAAAGRELAGTRR</sequence>
<keyword evidence="3" id="KW-1185">Reference proteome</keyword>
<comment type="caution">
    <text evidence="2">The sequence shown here is derived from an EMBL/GenBank/DDBJ whole genome shotgun (WGS) entry which is preliminary data.</text>
</comment>
<accession>A0ABT8KEP8</accession>
<gene>
    <name evidence="2" type="ORF">P5G50_15695</name>
</gene>
<evidence type="ECO:0000313" key="2">
    <source>
        <dbReference type="EMBL" id="MDN4615894.1"/>
    </source>
</evidence>